<dbReference type="InterPro" id="IPR050109">
    <property type="entry name" value="HTH-type_TetR-like_transc_reg"/>
</dbReference>
<evidence type="ECO:0000256" key="2">
    <source>
        <dbReference type="ARBA" id="ARBA00023125"/>
    </source>
</evidence>
<feature type="domain" description="HTH tetR-type" evidence="5">
    <location>
        <begin position="8"/>
        <end position="66"/>
    </location>
</feature>
<keyword evidence="7" id="KW-1185">Reference proteome</keyword>
<dbReference type="InterPro" id="IPR001647">
    <property type="entry name" value="HTH_TetR"/>
</dbReference>
<evidence type="ECO:0000256" key="4">
    <source>
        <dbReference type="PROSITE-ProRule" id="PRU00335"/>
    </source>
</evidence>
<accession>A0A1U7JGE4</accession>
<keyword evidence="3" id="KW-0804">Transcription</keyword>
<dbReference type="InterPro" id="IPR036271">
    <property type="entry name" value="Tet_transcr_reg_TetR-rel_C_sf"/>
</dbReference>
<dbReference type="SUPFAM" id="SSF48498">
    <property type="entry name" value="Tetracyclin repressor-like, C-terminal domain"/>
    <property type="match status" value="1"/>
</dbReference>
<dbReference type="RefSeq" id="WP_028481512.1">
    <property type="nucleotide sequence ID" value="NZ_LVVZ01000018.1"/>
</dbReference>
<organism evidence="6 7">
    <name type="scientific">Pseudovibrio exalbescens</name>
    <dbReference type="NCBI Taxonomy" id="197461"/>
    <lineage>
        <taxon>Bacteria</taxon>
        <taxon>Pseudomonadati</taxon>
        <taxon>Pseudomonadota</taxon>
        <taxon>Alphaproteobacteria</taxon>
        <taxon>Hyphomicrobiales</taxon>
        <taxon>Stappiaceae</taxon>
        <taxon>Pseudovibrio</taxon>
    </lineage>
</organism>
<dbReference type="PANTHER" id="PTHR30055">
    <property type="entry name" value="HTH-TYPE TRANSCRIPTIONAL REGULATOR RUTR"/>
    <property type="match status" value="1"/>
</dbReference>
<dbReference type="GO" id="GO:0000976">
    <property type="term" value="F:transcription cis-regulatory region binding"/>
    <property type="evidence" value="ECO:0007669"/>
    <property type="project" value="TreeGrafter"/>
</dbReference>
<feature type="DNA-binding region" description="H-T-H motif" evidence="4">
    <location>
        <begin position="29"/>
        <end position="48"/>
    </location>
</feature>
<keyword evidence="1" id="KW-0805">Transcription regulation</keyword>
<dbReference type="SUPFAM" id="SSF46689">
    <property type="entry name" value="Homeodomain-like"/>
    <property type="match status" value="1"/>
</dbReference>
<dbReference type="PROSITE" id="PS50977">
    <property type="entry name" value="HTH_TETR_2"/>
    <property type="match status" value="1"/>
</dbReference>
<evidence type="ECO:0000256" key="3">
    <source>
        <dbReference type="ARBA" id="ARBA00023163"/>
    </source>
</evidence>
<dbReference type="Gene3D" id="1.10.357.10">
    <property type="entry name" value="Tetracycline Repressor, domain 2"/>
    <property type="match status" value="1"/>
</dbReference>
<evidence type="ECO:0000259" key="5">
    <source>
        <dbReference type="PROSITE" id="PS50977"/>
    </source>
</evidence>
<dbReference type="Proteomes" id="UP000185783">
    <property type="component" value="Unassembled WGS sequence"/>
</dbReference>
<dbReference type="GO" id="GO:0003700">
    <property type="term" value="F:DNA-binding transcription factor activity"/>
    <property type="evidence" value="ECO:0007669"/>
    <property type="project" value="TreeGrafter"/>
</dbReference>
<dbReference type="STRING" id="197461.A3843_11635"/>
<dbReference type="InterPro" id="IPR009057">
    <property type="entry name" value="Homeodomain-like_sf"/>
</dbReference>
<reference evidence="6 7" key="1">
    <citation type="submission" date="2016-03" db="EMBL/GenBank/DDBJ databases">
        <title>Genome sequence of Nesiotobacter sp. nov., a moderately halophilic alphaproteobacterium isolated from the Yellow Sea, China.</title>
        <authorList>
            <person name="Zhang G."/>
            <person name="Zhang R."/>
        </authorList>
    </citation>
    <scope>NUCLEOTIDE SEQUENCE [LARGE SCALE GENOMIC DNA]</scope>
    <source>
        <strain evidence="6 7">WB1-6</strain>
    </source>
</reference>
<dbReference type="EMBL" id="LVVZ01000018">
    <property type="protein sequence ID" value="OKL43768.1"/>
    <property type="molecule type" value="Genomic_DNA"/>
</dbReference>
<dbReference type="PANTHER" id="PTHR30055:SF234">
    <property type="entry name" value="HTH-TYPE TRANSCRIPTIONAL REGULATOR BETI"/>
    <property type="match status" value="1"/>
</dbReference>
<gene>
    <name evidence="6" type="ORF">A3843_11635</name>
</gene>
<dbReference type="AlphaFoldDB" id="A0A1U7JGE4"/>
<evidence type="ECO:0000256" key="1">
    <source>
        <dbReference type="ARBA" id="ARBA00023015"/>
    </source>
</evidence>
<evidence type="ECO:0000313" key="6">
    <source>
        <dbReference type="EMBL" id="OKL43768.1"/>
    </source>
</evidence>
<comment type="caution">
    <text evidence="6">The sequence shown here is derived from an EMBL/GenBank/DDBJ whole genome shotgun (WGS) entry which is preliminary data.</text>
</comment>
<dbReference type="Pfam" id="PF00440">
    <property type="entry name" value="TetR_N"/>
    <property type="match status" value="1"/>
</dbReference>
<evidence type="ECO:0000313" key="7">
    <source>
        <dbReference type="Proteomes" id="UP000185783"/>
    </source>
</evidence>
<protein>
    <recommendedName>
        <fullName evidence="5">HTH tetR-type domain-containing protein</fullName>
    </recommendedName>
</protein>
<sequence length="189" mass="20846">MKQDKRIVQSRNALITGGRQLLLRDASASLSDTAKFAGVGRATLYRHFTTRESLVLAIFIDSLEILDQEMTALQSTGARGRGALEAMVERLLPNAEHLRFVGIYWDQLATKALSTQEIQAAETAMHDVIIDAQSEGSLRQDLPVFWISATIDSLLFSAWELLQDGSVSHEEAARIVLTTLFQGMATPQT</sequence>
<keyword evidence="2 4" id="KW-0238">DNA-binding</keyword>
<proteinExistence type="predicted"/>
<name>A0A1U7JGE4_9HYPH</name>